<sequence>MKLNRVLVHPIFQRLICISRRNKEREQAEGVEDDRDQGHFMTKQEDKSRNSLYKLMDSVWEGKYCFDRNVKIVHSTLEAYANCHSYIQTSSCDALLQVKISCTCKNCRNNRDKFSIEDGKSQTSETTTASTLDKEKLQKLSQTKLNIVVGNQNLFYKIGLLMSQNMKITLYSKNKTFFEKKFITELQREKKISKLSHKPCFKFADDMHQLPFVEESGETSVSTNAASNQREEQKHVPQTVSYRPPMSECTASTAASESDMNIKMKSMRNKILYDKAYKNSLINLLEKLPSYFSKPDDNEAIKYINALDNLVHQHLNKLEKATRKKLKESEREDYFIFVRNYLYEKGINFGKILKVWVTSYCDTKEKMAESNNVTFNFDKLKIVLDQLKASKAKFTLKGYELEAPIAIYGSIAYCVIKGMLENDLTKTDKPVTTNRKLIDNIYHTLKNYYNHKNIQPVQKELIKSDRKIKYIIADVLRERGVWEEVNKKFQLNITAIENLLNEFKKYEFPIILRYLCEDIQKAIKP</sequence>
<keyword evidence="4" id="KW-1185">Reference proteome</keyword>
<dbReference type="EMBL" id="CAMPGE010026727">
    <property type="protein sequence ID" value="CAI2384400.1"/>
    <property type="molecule type" value="Genomic_DNA"/>
</dbReference>
<dbReference type="Proteomes" id="UP001295684">
    <property type="component" value="Unassembled WGS sequence"/>
</dbReference>
<evidence type="ECO:0000313" key="4">
    <source>
        <dbReference type="Proteomes" id="UP001295684"/>
    </source>
</evidence>
<evidence type="ECO:0000313" key="3">
    <source>
        <dbReference type="EMBL" id="CAI2384400.1"/>
    </source>
</evidence>
<name>A0AAD1Y522_EUPCR</name>
<accession>A0AAD1Y522</accession>
<feature type="coiled-coil region" evidence="1">
    <location>
        <begin position="304"/>
        <end position="332"/>
    </location>
</feature>
<keyword evidence="1" id="KW-0175">Coiled coil</keyword>
<feature type="region of interest" description="Disordered" evidence="2">
    <location>
        <begin position="215"/>
        <end position="247"/>
    </location>
</feature>
<reference evidence="3" key="1">
    <citation type="submission" date="2023-07" db="EMBL/GenBank/DDBJ databases">
        <authorList>
            <consortium name="AG Swart"/>
            <person name="Singh M."/>
            <person name="Singh A."/>
            <person name="Seah K."/>
            <person name="Emmerich C."/>
        </authorList>
    </citation>
    <scope>NUCLEOTIDE SEQUENCE</scope>
    <source>
        <strain evidence="3">DP1</strain>
    </source>
</reference>
<gene>
    <name evidence="3" type="ORF">ECRASSUSDP1_LOCUS25925</name>
</gene>
<protein>
    <submittedName>
        <fullName evidence="3">Uncharacterized protein</fullName>
    </submittedName>
</protein>
<organism evidence="3 4">
    <name type="scientific">Euplotes crassus</name>
    <dbReference type="NCBI Taxonomy" id="5936"/>
    <lineage>
        <taxon>Eukaryota</taxon>
        <taxon>Sar</taxon>
        <taxon>Alveolata</taxon>
        <taxon>Ciliophora</taxon>
        <taxon>Intramacronucleata</taxon>
        <taxon>Spirotrichea</taxon>
        <taxon>Hypotrichia</taxon>
        <taxon>Euplotida</taxon>
        <taxon>Euplotidae</taxon>
        <taxon>Moneuplotes</taxon>
    </lineage>
</organism>
<proteinExistence type="predicted"/>
<dbReference type="AlphaFoldDB" id="A0AAD1Y522"/>
<comment type="caution">
    <text evidence="3">The sequence shown here is derived from an EMBL/GenBank/DDBJ whole genome shotgun (WGS) entry which is preliminary data.</text>
</comment>
<feature type="compositionally biased region" description="Polar residues" evidence="2">
    <location>
        <begin position="218"/>
        <end position="228"/>
    </location>
</feature>
<evidence type="ECO:0000256" key="1">
    <source>
        <dbReference type="SAM" id="Coils"/>
    </source>
</evidence>
<evidence type="ECO:0000256" key="2">
    <source>
        <dbReference type="SAM" id="MobiDB-lite"/>
    </source>
</evidence>